<sequence length="824" mass="86425">MNLTFLHPEAGWLLLLIPGFVWWARKASRVRVALRTAVFLALVAALAQPSLIVRRGGPTSVIIVDQGAALSPASRALAASAAQSVVARAERNGPVVVIQRGGAPLALKAARHVTLPESGQTGGLPHALNLALAAFPLGSEGRVTMIGSGLGADRSWGRSVDALLARGVVVDSVPVTVGRRDAFISDVAIPAGRAGERVSARVRLDGVGQDLSISVFSGDRRVGGAGPIDLDGPASVALAVPLDQPGFMPLRIELTRGGAVLSRFETAAAVQDPLPILYVNGGQAGGAAALQRLAGPGLRIDSRAPMALGGIDLSAYRAVMLDDVPASALPVPSQQRLIEAVRSHGLGLMVSGGDSAFAAGGYAGTPLAAALPVTIRQDEQTEDPSVAVAVVIDTSGSMLGAPLDLGKQVARLAVRKLTPADSVGVVEFYGGRQWVAPMQPARDVPEIERAIGRVQAQGGSEHLFGALQEAYYGLQNTQARYRHILVISDAGVNADRYPQLIRHIAEDQVTVSTVLVGGSVEGQARMAQWARLGRGRFYVVGDEFNLVEINFRQPQQKPQPGVKRGGFALAASAPSFGWGELAAAPPRQLDGYTQAGVKPLAQTLIRTTTGEPVLASWQWGAGRVTALMTEPVGQGTARWRNWSGYGDWMQGLIARTADPRPDWDVRLGRVGDRVKIVAQRVRSADTTAPQIRLRNVAGQSGPALSTVERAPGLFTAEGPAPMGSAVLAEVRDGRGVSRAALPAVSGGQSDRPVSETDGLPLDQLARLTGGTVIQDPSRVGAVALSPGRPPASALDLWGWLCWLALALYVADIVYRRWPPRRIAV</sequence>
<evidence type="ECO:0000256" key="1">
    <source>
        <dbReference type="SAM" id="Phobius"/>
    </source>
</evidence>
<dbReference type="InterPro" id="IPR002035">
    <property type="entry name" value="VWF_A"/>
</dbReference>
<dbReference type="SUPFAM" id="SSF52317">
    <property type="entry name" value="Class I glutamine amidotransferase-like"/>
    <property type="match status" value="1"/>
</dbReference>
<dbReference type="AlphaFoldDB" id="A0A2X1D0X1"/>
<organism evidence="3 4">
    <name type="scientific">Brevundimonas vesicularis</name>
    <name type="common">Pseudomonas vesicularis</name>
    <dbReference type="NCBI Taxonomy" id="41276"/>
    <lineage>
        <taxon>Bacteria</taxon>
        <taxon>Pseudomonadati</taxon>
        <taxon>Pseudomonadota</taxon>
        <taxon>Alphaproteobacteria</taxon>
        <taxon>Caulobacterales</taxon>
        <taxon>Caulobacteraceae</taxon>
        <taxon>Brevundimonas</taxon>
    </lineage>
</organism>
<feature type="transmembrane region" description="Helical" evidence="1">
    <location>
        <begin position="6"/>
        <end position="25"/>
    </location>
</feature>
<dbReference type="SMART" id="SM00327">
    <property type="entry name" value="VWA"/>
    <property type="match status" value="1"/>
</dbReference>
<dbReference type="RefSeq" id="WP_112861749.1">
    <property type="nucleotide sequence ID" value="NZ_UAQP01000005.1"/>
</dbReference>
<gene>
    <name evidence="3" type="ORF">NCTC11166_00689</name>
</gene>
<dbReference type="Proteomes" id="UP000251186">
    <property type="component" value="Unassembled WGS sequence"/>
</dbReference>
<dbReference type="InterPro" id="IPR029062">
    <property type="entry name" value="Class_I_gatase-like"/>
</dbReference>
<feature type="domain" description="VWFA" evidence="2">
    <location>
        <begin position="387"/>
        <end position="555"/>
    </location>
</feature>
<feature type="transmembrane region" description="Helical" evidence="1">
    <location>
        <begin position="32"/>
        <end position="52"/>
    </location>
</feature>
<dbReference type="EMBL" id="UAQP01000005">
    <property type="protein sequence ID" value="SPU52366.1"/>
    <property type="molecule type" value="Genomic_DNA"/>
</dbReference>
<dbReference type="Gene3D" id="3.40.50.880">
    <property type="match status" value="1"/>
</dbReference>
<dbReference type="PANTHER" id="PTHR37947:SF2">
    <property type="entry name" value="VON WILLEBRAND FACTOR TYPE A"/>
    <property type="match status" value="1"/>
</dbReference>
<accession>A0A2X1D0X1</accession>
<evidence type="ECO:0000313" key="4">
    <source>
        <dbReference type="Proteomes" id="UP000251186"/>
    </source>
</evidence>
<reference evidence="3 4" key="1">
    <citation type="submission" date="2018-06" db="EMBL/GenBank/DDBJ databases">
        <authorList>
            <consortium name="Pathogen Informatics"/>
            <person name="Doyle S."/>
        </authorList>
    </citation>
    <scope>NUCLEOTIDE SEQUENCE [LARGE SCALE GENOMIC DNA]</scope>
    <source>
        <strain evidence="3 4">NCTC11166</strain>
    </source>
</reference>
<dbReference type="PROSITE" id="PS50234">
    <property type="entry name" value="VWFA"/>
    <property type="match status" value="1"/>
</dbReference>
<name>A0A2X1D0X1_BREVE</name>
<evidence type="ECO:0000259" key="2">
    <source>
        <dbReference type="PROSITE" id="PS50234"/>
    </source>
</evidence>
<keyword evidence="1" id="KW-1133">Transmembrane helix</keyword>
<dbReference type="SUPFAM" id="SSF53300">
    <property type="entry name" value="vWA-like"/>
    <property type="match status" value="1"/>
</dbReference>
<proteinExistence type="predicted"/>
<dbReference type="Gene3D" id="3.40.50.410">
    <property type="entry name" value="von Willebrand factor, type A domain"/>
    <property type="match status" value="1"/>
</dbReference>
<protein>
    <submittedName>
        <fullName evidence="3">Uncharacterized membrane protein</fullName>
    </submittedName>
</protein>
<keyword evidence="1" id="KW-0812">Transmembrane</keyword>
<dbReference type="Pfam" id="PF13519">
    <property type="entry name" value="VWA_2"/>
    <property type="match status" value="1"/>
</dbReference>
<dbReference type="InterPro" id="IPR036465">
    <property type="entry name" value="vWFA_dom_sf"/>
</dbReference>
<evidence type="ECO:0000313" key="3">
    <source>
        <dbReference type="EMBL" id="SPU52366.1"/>
    </source>
</evidence>
<keyword evidence="1" id="KW-0472">Membrane</keyword>
<dbReference type="PANTHER" id="PTHR37947">
    <property type="entry name" value="BLL2462 PROTEIN"/>
    <property type="match status" value="1"/>
</dbReference>